<evidence type="ECO:0000313" key="1">
    <source>
        <dbReference type="EMBL" id="TDH68930.1"/>
    </source>
</evidence>
<dbReference type="RefSeq" id="XP_067818429.1">
    <property type="nucleotide sequence ID" value="XM_067962405.1"/>
</dbReference>
<dbReference type="Proteomes" id="UP000294530">
    <property type="component" value="Unassembled WGS sequence"/>
</dbReference>
<accession>A0A976FLD3</accession>
<dbReference type="KEGG" id="blac:94348076"/>
<dbReference type="GeneID" id="94348076"/>
<organism evidence="1 2">
    <name type="scientific">Bremia lactucae</name>
    <name type="common">Lettuce downy mildew</name>
    <dbReference type="NCBI Taxonomy" id="4779"/>
    <lineage>
        <taxon>Eukaryota</taxon>
        <taxon>Sar</taxon>
        <taxon>Stramenopiles</taxon>
        <taxon>Oomycota</taxon>
        <taxon>Peronosporomycetes</taxon>
        <taxon>Peronosporales</taxon>
        <taxon>Peronosporaceae</taxon>
        <taxon>Bremia</taxon>
    </lineage>
</organism>
<protein>
    <submittedName>
        <fullName evidence="1">Uncharacterized protein</fullName>
    </submittedName>
</protein>
<dbReference type="EMBL" id="SHOA02000016">
    <property type="protein sequence ID" value="TDH68930.1"/>
    <property type="molecule type" value="Genomic_DNA"/>
</dbReference>
<name>A0A976FLD3_BRELC</name>
<reference evidence="1 2" key="1">
    <citation type="journal article" date="2021" name="Genome Biol.">
        <title>AFLAP: assembly-free linkage analysis pipeline using k-mers from genome sequencing data.</title>
        <authorList>
            <person name="Fletcher K."/>
            <person name="Zhang L."/>
            <person name="Gil J."/>
            <person name="Han R."/>
            <person name="Cavanaugh K."/>
            <person name="Michelmore R."/>
        </authorList>
    </citation>
    <scope>NUCLEOTIDE SEQUENCE [LARGE SCALE GENOMIC DNA]</scope>
    <source>
        <strain evidence="1 2">SF5</strain>
    </source>
</reference>
<keyword evidence="2" id="KW-1185">Reference proteome</keyword>
<evidence type="ECO:0000313" key="2">
    <source>
        <dbReference type="Proteomes" id="UP000294530"/>
    </source>
</evidence>
<gene>
    <name evidence="1" type="ORF">CCR75_004319</name>
</gene>
<dbReference type="AlphaFoldDB" id="A0A976FLD3"/>
<sequence>MDVGTNVWVKSKDTFVWAAGEVIGYRDAGTLVQVRLQDTDKVVANGTSAPYRFILGVTRLAHDL</sequence>
<proteinExistence type="predicted"/>
<comment type="caution">
    <text evidence="1">The sequence shown here is derived from an EMBL/GenBank/DDBJ whole genome shotgun (WGS) entry which is preliminary data.</text>
</comment>